<evidence type="ECO:0000256" key="4">
    <source>
        <dbReference type="ARBA" id="ARBA00022741"/>
    </source>
</evidence>
<evidence type="ECO:0000256" key="3">
    <source>
        <dbReference type="ARBA" id="ARBA00022679"/>
    </source>
</evidence>
<dbReference type="InterPro" id="IPR036097">
    <property type="entry name" value="HisK_dim/P_sf"/>
</dbReference>
<keyword evidence="14" id="KW-1185">Reference proteome</keyword>
<keyword evidence="5" id="KW-0418">Kinase</keyword>
<dbReference type="Pfam" id="PF02518">
    <property type="entry name" value="HATPase_c"/>
    <property type="match status" value="1"/>
</dbReference>
<organism evidence="13 14">
    <name type="scientific">Fuerstiella marisgermanici</name>
    <dbReference type="NCBI Taxonomy" id="1891926"/>
    <lineage>
        <taxon>Bacteria</taxon>
        <taxon>Pseudomonadati</taxon>
        <taxon>Planctomycetota</taxon>
        <taxon>Planctomycetia</taxon>
        <taxon>Planctomycetales</taxon>
        <taxon>Planctomycetaceae</taxon>
        <taxon>Fuerstiella</taxon>
    </lineage>
</organism>
<comment type="catalytic activity">
    <reaction evidence="1">
        <text>ATP + protein L-histidine = ADP + protein N-phospho-L-histidine.</text>
        <dbReference type="EC" id="2.7.13.3"/>
    </reaction>
</comment>
<keyword evidence="3" id="KW-0808">Transferase</keyword>
<feature type="domain" description="PAS" evidence="11">
    <location>
        <begin position="189"/>
        <end position="233"/>
    </location>
</feature>
<dbReference type="PROSITE" id="PS50109">
    <property type="entry name" value="HIS_KIN"/>
    <property type="match status" value="1"/>
</dbReference>
<dbReference type="PROSITE" id="PS50112">
    <property type="entry name" value="PAS"/>
    <property type="match status" value="1"/>
</dbReference>
<keyword evidence="8" id="KW-0597">Phosphoprotein</keyword>
<evidence type="ECO:0000256" key="8">
    <source>
        <dbReference type="PROSITE-ProRule" id="PRU00169"/>
    </source>
</evidence>
<dbReference type="EMBL" id="CP017641">
    <property type="protein sequence ID" value="APZ95479.1"/>
    <property type="molecule type" value="Genomic_DNA"/>
</dbReference>
<dbReference type="SUPFAM" id="SSF52172">
    <property type="entry name" value="CheY-like"/>
    <property type="match status" value="1"/>
</dbReference>
<dbReference type="InterPro" id="IPR003594">
    <property type="entry name" value="HATPase_dom"/>
</dbReference>
<accession>A0A1P8WN51</accession>
<evidence type="ECO:0000259" key="10">
    <source>
        <dbReference type="PROSITE" id="PS50110"/>
    </source>
</evidence>
<evidence type="ECO:0000259" key="12">
    <source>
        <dbReference type="PROSITE" id="PS50113"/>
    </source>
</evidence>
<dbReference type="InterPro" id="IPR000700">
    <property type="entry name" value="PAS-assoc_C"/>
</dbReference>
<evidence type="ECO:0000313" key="14">
    <source>
        <dbReference type="Proteomes" id="UP000187735"/>
    </source>
</evidence>
<dbReference type="SMART" id="SM00091">
    <property type="entry name" value="PAS"/>
    <property type="match status" value="1"/>
</dbReference>
<dbReference type="Gene3D" id="3.30.450.20">
    <property type="entry name" value="PAS domain"/>
    <property type="match status" value="1"/>
</dbReference>
<dbReference type="InterPro" id="IPR004358">
    <property type="entry name" value="Sig_transdc_His_kin-like_C"/>
</dbReference>
<dbReference type="STRING" id="1891926.Fuma_05137"/>
<dbReference type="InterPro" id="IPR011006">
    <property type="entry name" value="CheY-like_superfamily"/>
</dbReference>
<dbReference type="OrthoDB" id="260274at2"/>
<evidence type="ECO:0000256" key="5">
    <source>
        <dbReference type="ARBA" id="ARBA00022777"/>
    </source>
</evidence>
<dbReference type="AlphaFoldDB" id="A0A1P8WN51"/>
<dbReference type="Gene3D" id="3.40.50.2300">
    <property type="match status" value="1"/>
</dbReference>
<evidence type="ECO:0000259" key="11">
    <source>
        <dbReference type="PROSITE" id="PS50112"/>
    </source>
</evidence>
<feature type="domain" description="PAC" evidence="12">
    <location>
        <begin position="262"/>
        <end position="313"/>
    </location>
</feature>
<proteinExistence type="predicted"/>
<keyword evidence="6" id="KW-0067">ATP-binding</keyword>
<feature type="domain" description="Response regulatory" evidence="10">
    <location>
        <begin position="11"/>
        <end position="159"/>
    </location>
</feature>
<evidence type="ECO:0000256" key="6">
    <source>
        <dbReference type="ARBA" id="ARBA00022840"/>
    </source>
</evidence>
<dbReference type="PRINTS" id="PR00344">
    <property type="entry name" value="BCTRLSENSOR"/>
</dbReference>
<reference evidence="13 14" key="1">
    <citation type="journal article" date="2016" name="Front. Microbiol.">
        <title>Fuerstia marisgermanicae gen. nov., sp. nov., an Unusual Member of the Phylum Planctomycetes from the German Wadden Sea.</title>
        <authorList>
            <person name="Kohn T."/>
            <person name="Heuer A."/>
            <person name="Jogler M."/>
            <person name="Vollmers J."/>
            <person name="Boedeker C."/>
            <person name="Bunk B."/>
            <person name="Rast P."/>
            <person name="Borchert D."/>
            <person name="Glockner I."/>
            <person name="Freese H.M."/>
            <person name="Klenk H.P."/>
            <person name="Overmann J."/>
            <person name="Kaster A.K."/>
            <person name="Rohde M."/>
            <person name="Wiegand S."/>
            <person name="Jogler C."/>
        </authorList>
    </citation>
    <scope>NUCLEOTIDE SEQUENCE [LARGE SCALE GENOMIC DNA]</scope>
    <source>
        <strain evidence="13 14">NH11</strain>
    </source>
</reference>
<sequence length="601" mass="66346">MLPPTPAPRPRILIVDDNVAIHEDFQKILGARKSNTELTTAASAFFGEKSPESIETVEVELDSAFQGADGLRLVSEAVTAGRPYVMAFVDMRMPPGWDGLTTIEKMWEVDPDLQVVICSAHSDNTWNDIAKRLGKCDRLLILKKPFDNAEVLQMVMALVEKHRLAGAVAVRQEELKHLVAERTRDLELAQRDADRLLDAIDSVLIGVDADLKVKRWNHRAADLLELTEKEVLGLPLPELPIRWDSPEKVQEFFRSSKAQATSRFETTFVNSNNRSMVIGLSCYPVLDDGKCHGLLVLGTDLTDRRIVEQQLQQAQKLESVGQLAAGIAHEINTPMQYLGDNLDFVKSKFDRLIDYLQSSTQLTELAQKSDFEAELADRMVAQQKKLKLTKLYTQLPEALSDSIDGVRHVSRIVRAMKELSHLGVEEKSPVDINHLLETAVTVSTNEWKYVADVDLKLAPQIEGLLGLSGELSQVFLNLIVNSAHAISDMTDGGSTGKGLITIRSHQTDTHVVVEIGDTGGGIPEEIRDRVFDPFFTTKDVGKGTGQGLSIAHSVVTQKHKGRLTFHVEEGVGTRFVIELPMEIPADEAAATSAQSDCAVLT</sequence>
<dbReference type="Proteomes" id="UP000187735">
    <property type="component" value="Chromosome"/>
</dbReference>
<dbReference type="SUPFAM" id="SSF47384">
    <property type="entry name" value="Homodimeric domain of signal transducing histidine kinase"/>
    <property type="match status" value="1"/>
</dbReference>
<feature type="modified residue" description="4-aspartylphosphate" evidence="8">
    <location>
        <position position="90"/>
    </location>
</feature>
<dbReference type="InterPro" id="IPR036890">
    <property type="entry name" value="HATPase_C_sf"/>
</dbReference>
<dbReference type="Gene3D" id="3.30.565.10">
    <property type="entry name" value="Histidine kinase-like ATPase, C-terminal domain"/>
    <property type="match status" value="1"/>
</dbReference>
<dbReference type="SMART" id="SM00387">
    <property type="entry name" value="HATPase_c"/>
    <property type="match status" value="1"/>
</dbReference>
<keyword evidence="7" id="KW-0902">Two-component regulatory system</keyword>
<dbReference type="RefSeq" id="WP_077026634.1">
    <property type="nucleotide sequence ID" value="NZ_CP017641.1"/>
</dbReference>
<keyword evidence="4" id="KW-0547">Nucleotide-binding</keyword>
<dbReference type="InterPro" id="IPR013656">
    <property type="entry name" value="PAS_4"/>
</dbReference>
<dbReference type="PROSITE" id="PS50113">
    <property type="entry name" value="PAC"/>
    <property type="match status" value="1"/>
</dbReference>
<dbReference type="Pfam" id="PF08448">
    <property type="entry name" value="PAS_4"/>
    <property type="match status" value="1"/>
</dbReference>
<dbReference type="InterPro" id="IPR001789">
    <property type="entry name" value="Sig_transdc_resp-reg_receiver"/>
</dbReference>
<evidence type="ECO:0000256" key="1">
    <source>
        <dbReference type="ARBA" id="ARBA00000085"/>
    </source>
</evidence>
<dbReference type="SUPFAM" id="SSF55785">
    <property type="entry name" value="PYP-like sensor domain (PAS domain)"/>
    <property type="match status" value="1"/>
</dbReference>
<evidence type="ECO:0000313" key="13">
    <source>
        <dbReference type="EMBL" id="APZ95479.1"/>
    </source>
</evidence>
<evidence type="ECO:0000259" key="9">
    <source>
        <dbReference type="PROSITE" id="PS50109"/>
    </source>
</evidence>
<dbReference type="PROSITE" id="PS50110">
    <property type="entry name" value="RESPONSE_REGULATORY"/>
    <property type="match status" value="1"/>
</dbReference>
<dbReference type="InterPro" id="IPR000014">
    <property type="entry name" value="PAS"/>
</dbReference>
<protein>
    <recommendedName>
        <fullName evidence="2">histidine kinase</fullName>
        <ecNumber evidence="2">2.7.13.3</ecNumber>
    </recommendedName>
</protein>
<dbReference type="PANTHER" id="PTHR43065:SF46">
    <property type="entry name" value="C4-DICARBOXYLATE TRANSPORT SENSOR PROTEIN DCTB"/>
    <property type="match status" value="1"/>
</dbReference>
<dbReference type="Gene3D" id="1.10.287.130">
    <property type="match status" value="1"/>
</dbReference>
<dbReference type="InterPro" id="IPR005467">
    <property type="entry name" value="His_kinase_dom"/>
</dbReference>
<gene>
    <name evidence="13" type="ORF">Fuma_05137</name>
</gene>
<dbReference type="PANTHER" id="PTHR43065">
    <property type="entry name" value="SENSOR HISTIDINE KINASE"/>
    <property type="match status" value="1"/>
</dbReference>
<dbReference type="GO" id="GO:0005524">
    <property type="term" value="F:ATP binding"/>
    <property type="evidence" value="ECO:0007669"/>
    <property type="project" value="UniProtKB-KW"/>
</dbReference>
<name>A0A1P8WN51_9PLAN</name>
<dbReference type="CDD" id="cd00130">
    <property type="entry name" value="PAS"/>
    <property type="match status" value="1"/>
</dbReference>
<dbReference type="KEGG" id="fmr:Fuma_05137"/>
<evidence type="ECO:0000256" key="2">
    <source>
        <dbReference type="ARBA" id="ARBA00012438"/>
    </source>
</evidence>
<dbReference type="EC" id="2.7.13.3" evidence="2"/>
<feature type="domain" description="Histidine kinase" evidence="9">
    <location>
        <begin position="326"/>
        <end position="583"/>
    </location>
</feature>
<evidence type="ECO:0000256" key="7">
    <source>
        <dbReference type="ARBA" id="ARBA00023012"/>
    </source>
</evidence>
<dbReference type="SUPFAM" id="SSF55874">
    <property type="entry name" value="ATPase domain of HSP90 chaperone/DNA topoisomerase II/histidine kinase"/>
    <property type="match status" value="1"/>
</dbReference>
<dbReference type="InterPro" id="IPR035965">
    <property type="entry name" value="PAS-like_dom_sf"/>
</dbReference>
<dbReference type="GO" id="GO:0000155">
    <property type="term" value="F:phosphorelay sensor kinase activity"/>
    <property type="evidence" value="ECO:0007669"/>
    <property type="project" value="InterPro"/>
</dbReference>